<evidence type="ECO:0000256" key="2">
    <source>
        <dbReference type="ARBA" id="ARBA00022692"/>
    </source>
</evidence>
<evidence type="ECO:0000256" key="5">
    <source>
        <dbReference type="SAM" id="Phobius"/>
    </source>
</evidence>
<proteinExistence type="predicted"/>
<feature type="transmembrane region" description="Helical" evidence="5">
    <location>
        <begin position="63"/>
        <end position="87"/>
    </location>
</feature>
<accession>A0A0D3JFW0</accession>
<evidence type="ECO:0000256" key="3">
    <source>
        <dbReference type="ARBA" id="ARBA00022989"/>
    </source>
</evidence>
<feature type="domain" description="TLC" evidence="6">
    <location>
        <begin position="96"/>
        <end position="276"/>
    </location>
</feature>
<reference evidence="7" key="2">
    <citation type="submission" date="2024-10" db="UniProtKB">
        <authorList>
            <consortium name="EnsemblProtists"/>
        </authorList>
    </citation>
    <scope>IDENTIFICATION</scope>
</reference>
<evidence type="ECO:0000256" key="1">
    <source>
        <dbReference type="ARBA" id="ARBA00004141"/>
    </source>
</evidence>
<dbReference type="RefSeq" id="XP_005774824.1">
    <property type="nucleotide sequence ID" value="XM_005774767.1"/>
</dbReference>
<evidence type="ECO:0000259" key="6">
    <source>
        <dbReference type="Pfam" id="PF03798"/>
    </source>
</evidence>
<feature type="transmembrane region" description="Helical" evidence="5">
    <location>
        <begin position="254"/>
        <end position="273"/>
    </location>
</feature>
<keyword evidence="3 5" id="KW-1133">Transmembrane helix</keyword>
<dbReference type="GeneID" id="17267935"/>
<reference evidence="8" key="1">
    <citation type="journal article" date="2013" name="Nature">
        <title>Pan genome of the phytoplankton Emiliania underpins its global distribution.</title>
        <authorList>
            <person name="Read B.A."/>
            <person name="Kegel J."/>
            <person name="Klute M.J."/>
            <person name="Kuo A."/>
            <person name="Lefebvre S.C."/>
            <person name="Maumus F."/>
            <person name="Mayer C."/>
            <person name="Miller J."/>
            <person name="Monier A."/>
            <person name="Salamov A."/>
            <person name="Young J."/>
            <person name="Aguilar M."/>
            <person name="Claverie J.M."/>
            <person name="Frickenhaus S."/>
            <person name="Gonzalez K."/>
            <person name="Herman E.K."/>
            <person name="Lin Y.C."/>
            <person name="Napier J."/>
            <person name="Ogata H."/>
            <person name="Sarno A.F."/>
            <person name="Shmutz J."/>
            <person name="Schroeder D."/>
            <person name="de Vargas C."/>
            <person name="Verret F."/>
            <person name="von Dassow P."/>
            <person name="Valentin K."/>
            <person name="Van de Peer Y."/>
            <person name="Wheeler G."/>
            <person name="Dacks J.B."/>
            <person name="Delwiche C.F."/>
            <person name="Dyhrman S.T."/>
            <person name="Glockner G."/>
            <person name="John U."/>
            <person name="Richards T."/>
            <person name="Worden A.Z."/>
            <person name="Zhang X."/>
            <person name="Grigoriev I.V."/>
            <person name="Allen A.E."/>
            <person name="Bidle K."/>
            <person name="Borodovsky M."/>
            <person name="Bowler C."/>
            <person name="Brownlee C."/>
            <person name="Cock J.M."/>
            <person name="Elias M."/>
            <person name="Gladyshev V.N."/>
            <person name="Groth M."/>
            <person name="Guda C."/>
            <person name="Hadaegh A."/>
            <person name="Iglesias-Rodriguez M.D."/>
            <person name="Jenkins J."/>
            <person name="Jones B.M."/>
            <person name="Lawson T."/>
            <person name="Leese F."/>
            <person name="Lindquist E."/>
            <person name="Lobanov A."/>
            <person name="Lomsadze A."/>
            <person name="Malik S.B."/>
            <person name="Marsh M.E."/>
            <person name="Mackinder L."/>
            <person name="Mock T."/>
            <person name="Mueller-Roeber B."/>
            <person name="Pagarete A."/>
            <person name="Parker M."/>
            <person name="Probert I."/>
            <person name="Quesneville H."/>
            <person name="Raines C."/>
            <person name="Rensing S.A."/>
            <person name="Riano-Pachon D.M."/>
            <person name="Richier S."/>
            <person name="Rokitta S."/>
            <person name="Shiraiwa Y."/>
            <person name="Soanes D.M."/>
            <person name="van der Giezen M."/>
            <person name="Wahlund T.M."/>
            <person name="Williams B."/>
            <person name="Wilson W."/>
            <person name="Wolfe G."/>
            <person name="Wurch L.L."/>
        </authorList>
    </citation>
    <scope>NUCLEOTIDE SEQUENCE</scope>
</reference>
<dbReference type="InterPro" id="IPR006634">
    <property type="entry name" value="TLC-dom"/>
</dbReference>
<sequence>MLLAELEEALFIPLAATPLAQAVGLTPLALAAGVSCLAAQLLLFVAFSYLLPDGPWRRLPGLTAHQCICFPLMIGLACVGVQDWFLSAAVPTSLSGRVLDEHRLGGQLAQLVYGELLLWDIPCGLLVPSLREPLMLAHHFGMAAVAYATLSPLCSYYAVFFFGAIEVSGIPLSIVDVFHPKHEKHVRRGGGWFEYEKASPLCRAVNELARVCFAAAYLPLRAVYFPWVVGSQAVPDMLATLALPQEERPAAPDAALYGVIGFGIAFSALQMYWGKLVFTQVLHVLAGPKPKGE</sequence>
<evidence type="ECO:0000313" key="7">
    <source>
        <dbReference type="EnsemblProtists" id="EOD22395"/>
    </source>
</evidence>
<comment type="subcellular location">
    <subcellularLocation>
        <location evidence="1">Membrane</location>
        <topology evidence="1">Multi-pass membrane protein</topology>
    </subcellularLocation>
</comment>
<protein>
    <recommendedName>
        <fullName evidence="6">TLC domain-containing protein</fullName>
    </recommendedName>
</protein>
<dbReference type="Proteomes" id="UP000013827">
    <property type="component" value="Unassembled WGS sequence"/>
</dbReference>
<organism evidence="7 8">
    <name type="scientific">Emiliania huxleyi (strain CCMP1516)</name>
    <dbReference type="NCBI Taxonomy" id="280463"/>
    <lineage>
        <taxon>Eukaryota</taxon>
        <taxon>Haptista</taxon>
        <taxon>Haptophyta</taxon>
        <taxon>Prymnesiophyceae</taxon>
        <taxon>Isochrysidales</taxon>
        <taxon>Noelaerhabdaceae</taxon>
        <taxon>Emiliania</taxon>
    </lineage>
</organism>
<keyword evidence="2 5" id="KW-0812">Transmembrane</keyword>
<dbReference type="eggNOG" id="ENOG502SV7M">
    <property type="taxonomic scope" value="Eukaryota"/>
</dbReference>
<keyword evidence="8" id="KW-1185">Reference proteome</keyword>
<evidence type="ECO:0000256" key="4">
    <source>
        <dbReference type="ARBA" id="ARBA00023136"/>
    </source>
</evidence>
<dbReference type="HOGENOM" id="CLU_944714_0_0_1"/>
<dbReference type="AlphaFoldDB" id="A0A0D3JFW0"/>
<dbReference type="EnsemblProtists" id="EOD22395">
    <property type="protein sequence ID" value="EOD22395"/>
    <property type="gene ID" value="EMIHUDRAFT_240426"/>
</dbReference>
<feature type="transmembrane region" description="Helical" evidence="5">
    <location>
        <begin position="32"/>
        <end position="51"/>
    </location>
</feature>
<dbReference type="KEGG" id="ehx:EMIHUDRAFT_240426"/>
<keyword evidence="4 5" id="KW-0472">Membrane</keyword>
<dbReference type="GO" id="GO:0016020">
    <property type="term" value="C:membrane"/>
    <property type="evidence" value="ECO:0007669"/>
    <property type="project" value="UniProtKB-SubCell"/>
</dbReference>
<name>A0A0D3JFW0_EMIH1</name>
<dbReference type="Pfam" id="PF03798">
    <property type="entry name" value="TRAM_LAG1_CLN8"/>
    <property type="match status" value="1"/>
</dbReference>
<evidence type="ECO:0000313" key="8">
    <source>
        <dbReference type="Proteomes" id="UP000013827"/>
    </source>
</evidence>